<feature type="region of interest" description="Disordered" evidence="1">
    <location>
        <begin position="30"/>
        <end position="92"/>
    </location>
</feature>
<evidence type="ECO:0000256" key="1">
    <source>
        <dbReference type="SAM" id="MobiDB-lite"/>
    </source>
</evidence>
<dbReference type="RefSeq" id="WP_017400654.1">
    <property type="nucleotide sequence ID" value="NZ_CP027365.1"/>
</dbReference>
<evidence type="ECO:0000313" key="3">
    <source>
        <dbReference type="EMBL" id="TNX91022.1"/>
    </source>
</evidence>
<reference evidence="3 4" key="1">
    <citation type="submission" date="2019-06" db="EMBL/GenBank/DDBJ databases">
        <title>Genome of Acinetobacter radioresistens APH1, a phenol degrading strain.</title>
        <authorList>
            <person name="Liu Y."/>
        </authorList>
    </citation>
    <scope>NUCLEOTIDE SEQUENCE [LARGE SCALE GENOMIC DNA]</scope>
    <source>
        <strain evidence="3 4">APH1</strain>
    </source>
</reference>
<name>A0A8H2K1Q2_ACIRA</name>
<feature type="chain" id="PRO_5034704083" evidence="2">
    <location>
        <begin position="22"/>
        <end position="109"/>
    </location>
</feature>
<proteinExistence type="predicted"/>
<sequence length="109" mass="11888">MGFMKSVVAVAIIMVSGQVLAAGEAMNTQPITTEGNVSDNQLQNKPRSAAKSELSVESTKQEAQAPLSKSEQEKQRAAAQEQLEKMKEKTIAESSPRKGFFQWFKKSAV</sequence>
<dbReference type="AlphaFoldDB" id="A0A8H2K1Q2"/>
<evidence type="ECO:0000313" key="4">
    <source>
        <dbReference type="Proteomes" id="UP000314285"/>
    </source>
</evidence>
<organism evidence="3 4">
    <name type="scientific">Acinetobacter radioresistens</name>
    <dbReference type="NCBI Taxonomy" id="40216"/>
    <lineage>
        <taxon>Bacteria</taxon>
        <taxon>Pseudomonadati</taxon>
        <taxon>Pseudomonadota</taxon>
        <taxon>Gammaproteobacteria</taxon>
        <taxon>Moraxellales</taxon>
        <taxon>Moraxellaceae</taxon>
        <taxon>Acinetobacter</taxon>
    </lineage>
</organism>
<protein>
    <submittedName>
        <fullName evidence="3">Uncharacterized protein</fullName>
    </submittedName>
</protein>
<feature type="compositionally biased region" description="Polar residues" evidence="1">
    <location>
        <begin position="30"/>
        <end position="46"/>
    </location>
</feature>
<evidence type="ECO:0000256" key="2">
    <source>
        <dbReference type="SAM" id="SignalP"/>
    </source>
</evidence>
<keyword evidence="2" id="KW-0732">Signal</keyword>
<comment type="caution">
    <text evidence="3">The sequence shown here is derived from an EMBL/GenBank/DDBJ whole genome shotgun (WGS) entry which is preliminary data.</text>
</comment>
<feature type="signal peptide" evidence="2">
    <location>
        <begin position="1"/>
        <end position="21"/>
    </location>
</feature>
<dbReference type="Proteomes" id="UP000314285">
    <property type="component" value="Unassembled WGS sequence"/>
</dbReference>
<accession>A0A8H2K1Q2</accession>
<feature type="compositionally biased region" description="Basic and acidic residues" evidence="1">
    <location>
        <begin position="70"/>
        <end position="91"/>
    </location>
</feature>
<dbReference type="EMBL" id="VFBM01000009">
    <property type="protein sequence ID" value="TNX91022.1"/>
    <property type="molecule type" value="Genomic_DNA"/>
</dbReference>
<gene>
    <name evidence="3" type="ORF">FHY67_11170</name>
</gene>